<gene>
    <name evidence="2" type="ORF">H4687_000420</name>
</gene>
<dbReference type="AlphaFoldDB" id="A0A8I0TNY9"/>
<dbReference type="Proteomes" id="UP000629287">
    <property type="component" value="Unassembled WGS sequence"/>
</dbReference>
<accession>A0A8I0TNY9</accession>
<proteinExistence type="predicted"/>
<dbReference type="EMBL" id="JADBGF010000001">
    <property type="protein sequence ID" value="MBE1594291.1"/>
    <property type="molecule type" value="Genomic_DNA"/>
</dbReference>
<sequence>MTAVLDSFPVIMRWAAYKSTRGYALPTRDHKGNADARRVLESCTTIDFRAWQWRWDARTGHTISVKATVVGRSPHVTTVAVGVLGLALPSRSSPPLHLESLSGVDVPVPDIDPLASTDSEAGSSGAERKNAHASPGERSTAAVRDPAPFIVTTAVLREPLTCRKNFPGVPDGPRPDVIEGRAPRPVRALCGRHARITRHRRGGTGQRYAAANGASGGPPGRRLGGKAPDGSTKDLLPDTSRRAPIPSACPGGMSSSPGCRRVVRRKARTGPCATPRGPVRGLGVP</sequence>
<feature type="region of interest" description="Disordered" evidence="1">
    <location>
        <begin position="266"/>
        <end position="285"/>
    </location>
</feature>
<evidence type="ECO:0000313" key="2">
    <source>
        <dbReference type="EMBL" id="MBE1594291.1"/>
    </source>
</evidence>
<feature type="compositionally biased region" description="Basic and acidic residues" evidence="1">
    <location>
        <begin position="231"/>
        <end position="241"/>
    </location>
</feature>
<evidence type="ECO:0000256" key="1">
    <source>
        <dbReference type="SAM" id="MobiDB-lite"/>
    </source>
</evidence>
<feature type="region of interest" description="Disordered" evidence="1">
    <location>
        <begin position="109"/>
        <end position="145"/>
    </location>
</feature>
<feature type="region of interest" description="Disordered" evidence="1">
    <location>
        <begin position="200"/>
        <end position="260"/>
    </location>
</feature>
<keyword evidence="3" id="KW-1185">Reference proteome</keyword>
<protein>
    <submittedName>
        <fullName evidence="2">Uncharacterized protein</fullName>
    </submittedName>
</protein>
<reference evidence="2 3" key="1">
    <citation type="submission" date="2020-10" db="EMBL/GenBank/DDBJ databases">
        <title>Sequencing the genomes of 1000 actinobacteria strains.</title>
        <authorList>
            <person name="Klenk H.-P."/>
        </authorList>
    </citation>
    <scope>NUCLEOTIDE SEQUENCE [LARGE SCALE GENOMIC DNA]</scope>
    <source>
        <strain evidence="2 3">DSM 41803</strain>
    </source>
</reference>
<evidence type="ECO:0000313" key="3">
    <source>
        <dbReference type="Proteomes" id="UP000629287"/>
    </source>
</evidence>
<comment type="caution">
    <text evidence="2">The sequence shown here is derived from an EMBL/GenBank/DDBJ whole genome shotgun (WGS) entry which is preliminary data.</text>
</comment>
<organism evidence="2 3">
    <name type="scientific">Streptomyces stelliscabiei</name>
    <dbReference type="NCBI Taxonomy" id="146820"/>
    <lineage>
        <taxon>Bacteria</taxon>
        <taxon>Bacillati</taxon>
        <taxon>Actinomycetota</taxon>
        <taxon>Actinomycetes</taxon>
        <taxon>Kitasatosporales</taxon>
        <taxon>Streptomycetaceae</taxon>
        <taxon>Streptomyces</taxon>
    </lineage>
</organism>
<name>A0A8I0TNY9_9ACTN</name>